<proteinExistence type="predicted"/>
<dbReference type="AlphaFoldDB" id="A0A7S0S804"/>
<dbReference type="SUPFAM" id="SSF48264">
    <property type="entry name" value="Cytochrome P450"/>
    <property type="match status" value="1"/>
</dbReference>
<dbReference type="PROSITE" id="PS00086">
    <property type="entry name" value="CYTOCHROME_P450"/>
    <property type="match status" value="1"/>
</dbReference>
<name>A0A7S0S804_9CHLO</name>
<dbReference type="Gene3D" id="1.10.630.10">
    <property type="entry name" value="Cytochrome P450"/>
    <property type="match status" value="1"/>
</dbReference>
<protein>
    <submittedName>
        <fullName evidence="1">Uncharacterized protein</fullName>
    </submittedName>
</protein>
<dbReference type="GO" id="GO:0016705">
    <property type="term" value="F:oxidoreductase activity, acting on paired donors, with incorporation or reduction of molecular oxygen"/>
    <property type="evidence" value="ECO:0007669"/>
    <property type="project" value="InterPro"/>
</dbReference>
<dbReference type="InterPro" id="IPR017972">
    <property type="entry name" value="Cyt_P450_CS"/>
</dbReference>
<reference evidence="1" key="1">
    <citation type="submission" date="2021-01" db="EMBL/GenBank/DDBJ databases">
        <authorList>
            <person name="Corre E."/>
            <person name="Pelletier E."/>
            <person name="Niang G."/>
            <person name="Scheremetjew M."/>
            <person name="Finn R."/>
            <person name="Kale V."/>
            <person name="Holt S."/>
            <person name="Cochrane G."/>
            <person name="Meng A."/>
            <person name="Brown T."/>
            <person name="Cohen L."/>
        </authorList>
    </citation>
    <scope>NUCLEOTIDE SEQUENCE</scope>
    <source>
        <strain evidence="1">SL-175</strain>
    </source>
</reference>
<evidence type="ECO:0000313" key="1">
    <source>
        <dbReference type="EMBL" id="CAD8699236.1"/>
    </source>
</evidence>
<accession>A0A7S0S804</accession>
<dbReference type="GO" id="GO:0005506">
    <property type="term" value="F:iron ion binding"/>
    <property type="evidence" value="ECO:0007669"/>
    <property type="project" value="InterPro"/>
</dbReference>
<gene>
    <name evidence="1" type="ORF">MANT1106_LOCUS1918</name>
</gene>
<dbReference type="InterPro" id="IPR036396">
    <property type="entry name" value="Cyt_P450_sf"/>
</dbReference>
<dbReference type="EMBL" id="HBFC01003588">
    <property type="protein sequence ID" value="CAD8699236.1"/>
    <property type="molecule type" value="Transcribed_RNA"/>
</dbReference>
<dbReference type="GO" id="GO:0004497">
    <property type="term" value="F:monooxygenase activity"/>
    <property type="evidence" value="ECO:0007669"/>
    <property type="project" value="InterPro"/>
</dbReference>
<sequence>MVGTAGSSGGVGGYFTSDRAIKYGYGVPRLLLLTLFAFEVAPRLFLKNADGGASSAFMRSSSSAAALLRLSPYLTSMRWAGHSYLGSIGAGVNVQVWGFLGNLAMLLVAAAACMWDVTHDYSILVYLMKTFSGDQLAGKLDTPEWKLVLLFTFGAFGPGLWFAAGSNAAALAAASPFFRILPVLFVIQAVCEYGDAHMEHLKFFRHRYGFEAFTLAALTCLPGGITPSELRVVQYDLVICLFYRVSNLCIIVYKSGAAGSAAAAAAVAARKVCFRVFGALSGQRLVNVTNAEVATAVLRASDVKGDALERHVATPAWRPLLSLESVDGPLYSAMLRDFHLVMKALPHQTTLGDIAKRQVRQLLDDAEGAVRRVEAAAARSATVGGPAATDGGVVDAHSIARLSLSVFIEYIFGREWEPAFEPLVAASWEWRKEIAVRGRADAGLKRKAVDVVVNNLLKGHPGLWNLFGDLWAQPRYYSLILQPFLVSPAINVGDVAVAMCTHPHLSLEAAMRQMHPFPIFERWVEDDVVVRGKVAVKAGTQVIMFTADFRESKAVWPAFGAGPRACAGTSLALGLLQAVQSQMVGHAAFAPERGHKYSGRNNDGNTTPREAWYFLKTVLPIVLGFRREKDGVDADALERAAANALVF</sequence>
<organism evidence="1">
    <name type="scientific">Mantoniella antarctica</name>
    <dbReference type="NCBI Taxonomy" id="81844"/>
    <lineage>
        <taxon>Eukaryota</taxon>
        <taxon>Viridiplantae</taxon>
        <taxon>Chlorophyta</taxon>
        <taxon>Mamiellophyceae</taxon>
        <taxon>Mamiellales</taxon>
        <taxon>Mamiellaceae</taxon>
        <taxon>Mantoniella</taxon>
    </lineage>
</organism>
<dbReference type="GO" id="GO:0020037">
    <property type="term" value="F:heme binding"/>
    <property type="evidence" value="ECO:0007669"/>
    <property type="project" value="InterPro"/>
</dbReference>